<evidence type="ECO:0000256" key="2">
    <source>
        <dbReference type="ARBA" id="ARBA00001712"/>
    </source>
</evidence>
<protein>
    <recommendedName>
        <fullName evidence="7">Galactose mutarotase</fullName>
        <ecNumber evidence="6">5.1.3.3</ecNumber>
    </recommendedName>
    <alternativeName>
        <fullName evidence="10">Aldose 1-epimerase</fullName>
    </alternativeName>
</protein>
<feature type="non-terminal residue" evidence="15">
    <location>
        <position position="351"/>
    </location>
</feature>
<feature type="binding site" evidence="13">
    <location>
        <position position="249"/>
    </location>
    <ligand>
        <name>beta-D-galactose</name>
        <dbReference type="ChEBI" id="CHEBI:27667"/>
    </ligand>
</feature>
<comment type="similarity">
    <text evidence="5">Belongs to the aldose epimerase family.</text>
</comment>
<evidence type="ECO:0000256" key="4">
    <source>
        <dbReference type="ARBA" id="ARBA00005028"/>
    </source>
</evidence>
<feature type="active site" description="Proton donor" evidence="12">
    <location>
        <position position="182"/>
    </location>
</feature>
<dbReference type="GO" id="GO:0006006">
    <property type="term" value="P:glucose metabolic process"/>
    <property type="evidence" value="ECO:0007669"/>
    <property type="project" value="TreeGrafter"/>
</dbReference>
<dbReference type="CDD" id="cd09019">
    <property type="entry name" value="galactose_mutarotase_like"/>
    <property type="match status" value="1"/>
</dbReference>
<dbReference type="InterPro" id="IPR008183">
    <property type="entry name" value="Aldose_1/G6P_1-epimerase"/>
</dbReference>
<dbReference type="GO" id="GO:0030246">
    <property type="term" value="F:carbohydrate binding"/>
    <property type="evidence" value="ECO:0007669"/>
    <property type="project" value="InterPro"/>
</dbReference>
<dbReference type="UniPathway" id="UPA00214"/>
<evidence type="ECO:0000256" key="8">
    <source>
        <dbReference type="ARBA" id="ARBA00023235"/>
    </source>
</evidence>
<feature type="binding site" evidence="14">
    <location>
        <begin position="182"/>
        <end position="184"/>
    </location>
    <ligand>
        <name>beta-D-galactose</name>
        <dbReference type="ChEBI" id="CHEBI:27667"/>
    </ligand>
</feature>
<evidence type="ECO:0000313" key="15">
    <source>
        <dbReference type="EMBL" id="OTF82464.1"/>
    </source>
</evidence>
<gene>
    <name evidence="15" type="ORF">BLA29_007092</name>
</gene>
<accession>A0A1Y3BQY7</accession>
<comment type="pathway">
    <text evidence="3">Carbohydrate metabolism; galactose metabolism.</text>
</comment>
<dbReference type="GO" id="GO:0004034">
    <property type="term" value="F:aldose 1-epimerase activity"/>
    <property type="evidence" value="ECO:0007669"/>
    <property type="project" value="UniProtKB-EC"/>
</dbReference>
<dbReference type="EC" id="5.1.3.3" evidence="6"/>
<evidence type="ECO:0000256" key="1">
    <source>
        <dbReference type="ARBA" id="ARBA00001614"/>
    </source>
</evidence>
<dbReference type="GO" id="GO:0033499">
    <property type="term" value="P:galactose catabolic process via UDP-galactose, Leloir pathway"/>
    <property type="evidence" value="ECO:0007669"/>
    <property type="project" value="TreeGrafter"/>
</dbReference>
<sequence length="351" mass="40166">MPIEKTIFHDDGNDNVVTLYSLTNGRLTVKIIDYGATIVQILYPDHNHIERDVVLGFDDLDGYRSELNPYFGSTIGRVANRIANGEFCLNGKQYQLFKNNVHYSLHGGRIGFDKRQWKLSNETDRSITLMYQSNDGEEGYPGTLIVWVQFKVTDSDELQIEYEAKLDENTNADKTIVSLTNHSYFNLNGCYDPNTKTILDHTVCLHSQEYLEVDENIIPTGRLLPVKDTVMEFPEQPLRTIGERKFPYDHCYVLVNDPNEWNLTKKRPLRLAADVYSEKTGIRMAFMTDEPAFQFYIGGFIPDHQGLQAKKSQSSESLLLGKNSGFCFEAQRFPDAINHDGWRDQVILGVN</sequence>
<reference evidence="15 16" key="1">
    <citation type="submission" date="2017-03" db="EMBL/GenBank/DDBJ databases">
        <title>Genome Survey of Euroglyphus maynei.</title>
        <authorList>
            <person name="Arlian L.G."/>
            <person name="Morgan M.S."/>
            <person name="Rider S.D."/>
        </authorList>
    </citation>
    <scope>NUCLEOTIDE SEQUENCE [LARGE SCALE GENOMIC DNA]</scope>
    <source>
        <strain evidence="15">Arlian Lab</strain>
        <tissue evidence="15">Whole body</tissue>
    </source>
</reference>
<evidence type="ECO:0000256" key="13">
    <source>
        <dbReference type="PIRSR" id="PIRSR005096-2"/>
    </source>
</evidence>
<dbReference type="Gene3D" id="2.70.98.10">
    <property type="match status" value="1"/>
</dbReference>
<dbReference type="PROSITE" id="PS00545">
    <property type="entry name" value="ALDOSE_1_EPIMERASE"/>
    <property type="match status" value="1"/>
</dbReference>
<feature type="active site" description="Proton acceptor" evidence="12">
    <location>
        <position position="329"/>
    </location>
</feature>
<dbReference type="OrthoDB" id="274691at2759"/>
<comment type="catalytic activity">
    <reaction evidence="2">
        <text>alpha-D-galactose = beta-D-galactose</text>
        <dbReference type="Rhea" id="RHEA:28675"/>
        <dbReference type="ChEBI" id="CHEBI:27667"/>
        <dbReference type="ChEBI" id="CHEBI:28061"/>
        <dbReference type="EC" id="5.1.3.3"/>
    </reaction>
    <physiologicalReaction direction="right-to-left" evidence="2">
        <dbReference type="Rhea" id="RHEA:28677"/>
    </physiologicalReaction>
</comment>
<proteinExistence type="inferred from homology"/>
<evidence type="ECO:0000256" key="14">
    <source>
        <dbReference type="PIRSR" id="PIRSR005096-3"/>
    </source>
</evidence>
<dbReference type="PANTHER" id="PTHR10091:SF0">
    <property type="entry name" value="GALACTOSE MUTAROTASE"/>
    <property type="match status" value="1"/>
</dbReference>
<dbReference type="InterPro" id="IPR014718">
    <property type="entry name" value="GH-type_carb-bd"/>
</dbReference>
<dbReference type="InterPro" id="IPR018052">
    <property type="entry name" value="Ald1_epimerase_CS"/>
</dbReference>
<evidence type="ECO:0000256" key="11">
    <source>
        <dbReference type="ARBA" id="ARBA00045743"/>
    </source>
</evidence>
<dbReference type="Pfam" id="PF01263">
    <property type="entry name" value="Aldose_epim"/>
    <property type="match status" value="1"/>
</dbReference>
<dbReference type="PANTHER" id="PTHR10091">
    <property type="entry name" value="ALDOSE-1-EPIMERASE"/>
    <property type="match status" value="1"/>
</dbReference>
<evidence type="ECO:0000256" key="12">
    <source>
        <dbReference type="PIRSR" id="PIRSR005096-1"/>
    </source>
</evidence>
<dbReference type="UniPathway" id="UPA00242"/>
<name>A0A1Y3BQY7_EURMA</name>
<evidence type="ECO:0000256" key="9">
    <source>
        <dbReference type="ARBA" id="ARBA00023277"/>
    </source>
</evidence>
<dbReference type="SUPFAM" id="SSF74650">
    <property type="entry name" value="Galactose mutarotase-like"/>
    <property type="match status" value="1"/>
</dbReference>
<comment type="catalytic activity">
    <reaction evidence="1">
        <text>alpha-D-glucose = beta-D-glucose</text>
        <dbReference type="Rhea" id="RHEA:10264"/>
        <dbReference type="ChEBI" id="CHEBI:15903"/>
        <dbReference type="ChEBI" id="CHEBI:17925"/>
        <dbReference type="EC" id="5.1.3.3"/>
    </reaction>
</comment>
<evidence type="ECO:0000256" key="3">
    <source>
        <dbReference type="ARBA" id="ARBA00004947"/>
    </source>
</evidence>
<organism evidence="15 16">
    <name type="scientific">Euroglyphus maynei</name>
    <name type="common">Mayne's house dust mite</name>
    <dbReference type="NCBI Taxonomy" id="6958"/>
    <lineage>
        <taxon>Eukaryota</taxon>
        <taxon>Metazoa</taxon>
        <taxon>Ecdysozoa</taxon>
        <taxon>Arthropoda</taxon>
        <taxon>Chelicerata</taxon>
        <taxon>Arachnida</taxon>
        <taxon>Acari</taxon>
        <taxon>Acariformes</taxon>
        <taxon>Sarcoptiformes</taxon>
        <taxon>Astigmata</taxon>
        <taxon>Psoroptidia</taxon>
        <taxon>Analgoidea</taxon>
        <taxon>Pyroglyphidae</taxon>
        <taxon>Pyroglyphinae</taxon>
        <taxon>Euroglyphus</taxon>
    </lineage>
</organism>
<feature type="binding site" evidence="14">
    <location>
        <begin position="80"/>
        <end position="81"/>
    </location>
    <ligand>
        <name>beta-D-galactose</name>
        <dbReference type="ChEBI" id="CHEBI:27667"/>
    </ligand>
</feature>
<keyword evidence="9" id="KW-0119">Carbohydrate metabolism</keyword>
<dbReference type="InterPro" id="IPR015443">
    <property type="entry name" value="Aldose_1-epimerase"/>
</dbReference>
<dbReference type="InterPro" id="IPR047215">
    <property type="entry name" value="Galactose_mutarotase-like"/>
</dbReference>
<evidence type="ECO:0000256" key="6">
    <source>
        <dbReference type="ARBA" id="ARBA00013185"/>
    </source>
</evidence>
<comment type="function">
    <text evidence="11">Mutarotase that catalyzes the interconversion of beta-D-galactose and alpha-D-galactose during galactose metabolism. Beta-D-galactose is metabolized in the liver into glucose 1-phosphate, the primary metabolic fuel, by the action of four enzymes that constitute the Leloir pathway: GALM, GALK1 (galactokinase), GALT (galactose-1-phosphate uridylyltransferase) and GALE (UDP-galactose-4'-epimerase). Involved in the maintenance of the equilibrium between the beta- and alpha-anomers of galactose, therefore ensuring a sufficient supply of the alpha-anomer for GALK1. Also active on D-glucose although shows a preference for galactose over glucose.</text>
</comment>
<dbReference type="EMBL" id="MUJZ01008351">
    <property type="protein sequence ID" value="OTF82464.1"/>
    <property type="molecule type" value="Genomic_DNA"/>
</dbReference>
<keyword evidence="8" id="KW-0413">Isomerase</keyword>
<evidence type="ECO:0000313" key="16">
    <source>
        <dbReference type="Proteomes" id="UP000194236"/>
    </source>
</evidence>
<dbReference type="Proteomes" id="UP000194236">
    <property type="component" value="Unassembled WGS sequence"/>
</dbReference>
<comment type="caution">
    <text evidence="15">The sequence shown here is derived from an EMBL/GenBank/DDBJ whole genome shotgun (WGS) entry which is preliminary data.</text>
</comment>
<evidence type="ECO:0000256" key="10">
    <source>
        <dbReference type="ARBA" id="ARBA00032729"/>
    </source>
</evidence>
<comment type="pathway">
    <text evidence="4">Carbohydrate metabolism; hexose metabolism.</text>
</comment>
<evidence type="ECO:0000256" key="5">
    <source>
        <dbReference type="ARBA" id="ARBA00006206"/>
    </source>
</evidence>
<dbReference type="PIRSF" id="PIRSF005096">
    <property type="entry name" value="GALM"/>
    <property type="match status" value="1"/>
</dbReference>
<keyword evidence="16" id="KW-1185">Reference proteome</keyword>
<evidence type="ECO:0000256" key="7">
    <source>
        <dbReference type="ARBA" id="ARBA00021023"/>
    </source>
</evidence>
<dbReference type="AlphaFoldDB" id="A0A1Y3BQY7"/>
<dbReference type="InterPro" id="IPR011013">
    <property type="entry name" value="Gal_mutarotase_sf_dom"/>
</dbReference>